<keyword evidence="1" id="KW-0472">Membrane</keyword>
<organism evidence="3 4">
    <name type="scientific">Photobacterium lipolyticum</name>
    <dbReference type="NCBI Taxonomy" id="266810"/>
    <lineage>
        <taxon>Bacteria</taxon>
        <taxon>Pseudomonadati</taxon>
        <taxon>Pseudomonadota</taxon>
        <taxon>Gammaproteobacteria</taxon>
        <taxon>Vibrionales</taxon>
        <taxon>Vibrionaceae</taxon>
        <taxon>Photobacterium</taxon>
    </lineage>
</organism>
<proteinExistence type="predicted"/>
<dbReference type="PROSITE" id="PS50206">
    <property type="entry name" value="RHODANESE_3"/>
    <property type="match status" value="1"/>
</dbReference>
<dbReference type="PANTHER" id="PTHR44086">
    <property type="entry name" value="THIOSULFATE SULFURTRANSFERASE RDL2, MITOCHONDRIAL-RELATED"/>
    <property type="match status" value="1"/>
</dbReference>
<gene>
    <name evidence="3" type="ORF">C9I89_03135</name>
</gene>
<reference evidence="3 4" key="1">
    <citation type="submission" date="2018-03" db="EMBL/GenBank/DDBJ databases">
        <title>Whole genome sequencing of Histamine producing bacteria.</title>
        <authorList>
            <person name="Butler K."/>
        </authorList>
    </citation>
    <scope>NUCLEOTIDE SEQUENCE [LARGE SCALE GENOMIC DNA]</scope>
    <source>
        <strain evidence="3 4">DSM 16190</strain>
    </source>
</reference>
<name>A0A2T3N2N4_9GAMM</name>
<keyword evidence="4" id="KW-1185">Reference proteome</keyword>
<keyword evidence="1" id="KW-1133">Transmembrane helix</keyword>
<evidence type="ECO:0000256" key="1">
    <source>
        <dbReference type="SAM" id="Phobius"/>
    </source>
</evidence>
<keyword evidence="3" id="KW-0808">Transferase</keyword>
<dbReference type="PANTHER" id="PTHR44086:SF13">
    <property type="entry name" value="THIOSULFATE SULFURTRANSFERASE PSPE"/>
    <property type="match status" value="1"/>
</dbReference>
<sequence>MLVDKDLSRPSHRGFWLNAFILGAALLIFPLSASAGLFGNKFENEVKTEQVAINLHNETMQGGYQLINTAKVKALLDNGKDVLIIDAMPFKDSYKKEHIPTAQQFLFPVSSMPEWNNAETNGQSEQDFTQMLGTDKDKMLVFYCGFVKCGRSHNAATWAVKLGYNNVYRYPGGIYAWKGAGFKTASVK</sequence>
<protein>
    <submittedName>
        <fullName evidence="3">Sulfurtransferase</fullName>
    </submittedName>
</protein>
<dbReference type="Proteomes" id="UP000240904">
    <property type="component" value="Unassembled WGS sequence"/>
</dbReference>
<dbReference type="InterPro" id="IPR036873">
    <property type="entry name" value="Rhodanese-like_dom_sf"/>
</dbReference>
<dbReference type="Gene3D" id="3.40.250.10">
    <property type="entry name" value="Rhodanese-like domain"/>
    <property type="match status" value="1"/>
</dbReference>
<feature type="transmembrane region" description="Helical" evidence="1">
    <location>
        <begin position="15"/>
        <end position="38"/>
    </location>
</feature>
<keyword evidence="1" id="KW-0812">Transmembrane</keyword>
<dbReference type="AlphaFoldDB" id="A0A2T3N2N4"/>
<dbReference type="InterPro" id="IPR001763">
    <property type="entry name" value="Rhodanese-like_dom"/>
</dbReference>
<evidence type="ECO:0000313" key="3">
    <source>
        <dbReference type="EMBL" id="PSW06545.1"/>
    </source>
</evidence>
<dbReference type="OrthoDB" id="9800872at2"/>
<accession>A0A2T3N2N4</accession>
<comment type="caution">
    <text evidence="3">The sequence shown here is derived from an EMBL/GenBank/DDBJ whole genome shotgun (WGS) entry which is preliminary data.</text>
</comment>
<dbReference type="Pfam" id="PF00581">
    <property type="entry name" value="Rhodanese"/>
    <property type="match status" value="1"/>
</dbReference>
<dbReference type="SMART" id="SM00450">
    <property type="entry name" value="RHOD"/>
    <property type="match status" value="1"/>
</dbReference>
<evidence type="ECO:0000313" key="4">
    <source>
        <dbReference type="Proteomes" id="UP000240904"/>
    </source>
</evidence>
<dbReference type="EMBL" id="PYMC01000002">
    <property type="protein sequence ID" value="PSW06545.1"/>
    <property type="molecule type" value="Genomic_DNA"/>
</dbReference>
<dbReference type="RefSeq" id="WP_107281909.1">
    <property type="nucleotide sequence ID" value="NZ_PYMC01000002.1"/>
</dbReference>
<dbReference type="GO" id="GO:0004792">
    <property type="term" value="F:thiosulfate-cyanide sulfurtransferase activity"/>
    <property type="evidence" value="ECO:0007669"/>
    <property type="project" value="TreeGrafter"/>
</dbReference>
<dbReference type="CDD" id="cd00158">
    <property type="entry name" value="RHOD"/>
    <property type="match status" value="1"/>
</dbReference>
<evidence type="ECO:0000259" key="2">
    <source>
        <dbReference type="PROSITE" id="PS50206"/>
    </source>
</evidence>
<dbReference type="SUPFAM" id="SSF52821">
    <property type="entry name" value="Rhodanese/Cell cycle control phosphatase"/>
    <property type="match status" value="1"/>
</dbReference>
<feature type="domain" description="Rhodanese" evidence="2">
    <location>
        <begin position="78"/>
        <end position="186"/>
    </location>
</feature>